<evidence type="ECO:0000313" key="1">
    <source>
        <dbReference type="EMBL" id="PXF57558.1"/>
    </source>
</evidence>
<reference evidence="1" key="1">
    <citation type="submission" date="2018-01" db="EMBL/GenBank/DDBJ databases">
        <authorList>
            <person name="Krukenberg V."/>
        </authorList>
    </citation>
    <scope>NUCLEOTIDE SEQUENCE</scope>
    <source>
        <strain evidence="1">E20ANME2</strain>
    </source>
</reference>
<accession>A0AC61KZ53</accession>
<protein>
    <submittedName>
        <fullName evidence="1">Uncharacterized protein</fullName>
    </submittedName>
</protein>
<dbReference type="EMBL" id="PQXF01000057">
    <property type="protein sequence ID" value="PXF57558.1"/>
    <property type="molecule type" value="Genomic_DNA"/>
</dbReference>
<name>A0AC61KZ53_9EURY</name>
<gene>
    <name evidence="1" type="ORF">C4B59_15060</name>
</gene>
<dbReference type="Proteomes" id="UP000248329">
    <property type="component" value="Unassembled WGS sequence"/>
</dbReference>
<sequence length="66" mass="7438">MDQKINKVCGIESTNSYVFAAIRISDVEEPIIKKFSTDGKGLLELRNWLKENDALSVAMESTGIYR</sequence>
<evidence type="ECO:0000313" key="2">
    <source>
        <dbReference type="Proteomes" id="UP000248329"/>
    </source>
</evidence>
<proteinExistence type="predicted"/>
<organism evidence="1 2">
    <name type="scientific">Candidatus Methanogaster sp</name>
    <dbReference type="NCBI Taxonomy" id="3386292"/>
    <lineage>
        <taxon>Archaea</taxon>
        <taxon>Methanobacteriati</taxon>
        <taxon>Methanobacteriota</taxon>
        <taxon>Stenosarchaea group</taxon>
        <taxon>Methanomicrobia</taxon>
        <taxon>Methanosarcinales</taxon>
        <taxon>ANME-2 cluster</taxon>
        <taxon>Candidatus Methanogasteraceae</taxon>
        <taxon>Candidatus Methanogaster</taxon>
    </lineage>
</organism>
<comment type="caution">
    <text evidence="1">The sequence shown here is derived from an EMBL/GenBank/DDBJ whole genome shotgun (WGS) entry which is preliminary data.</text>
</comment>